<dbReference type="RefSeq" id="WP_062395262.1">
    <property type="nucleotide sequence ID" value="NZ_CP011853.1"/>
</dbReference>
<evidence type="ECO:0000256" key="3">
    <source>
        <dbReference type="ARBA" id="ARBA00023163"/>
    </source>
</evidence>
<dbReference type="InterPro" id="IPR000835">
    <property type="entry name" value="HTH_MarR-typ"/>
</dbReference>
<dbReference type="InterPro" id="IPR036390">
    <property type="entry name" value="WH_DNA-bd_sf"/>
</dbReference>
<dbReference type="GO" id="GO:0003700">
    <property type="term" value="F:DNA-binding transcription factor activity"/>
    <property type="evidence" value="ECO:0007669"/>
    <property type="project" value="InterPro"/>
</dbReference>
<protein>
    <submittedName>
        <fullName evidence="5">MarR family transcriptional regulator</fullName>
    </submittedName>
</protein>
<dbReference type="InterPro" id="IPR023187">
    <property type="entry name" value="Tscrpt_reg_MarR-type_CS"/>
</dbReference>
<dbReference type="STRING" id="1136941.ACH46_10760"/>
<evidence type="ECO:0000256" key="1">
    <source>
        <dbReference type="ARBA" id="ARBA00023015"/>
    </source>
</evidence>
<dbReference type="GO" id="GO:0006950">
    <property type="term" value="P:response to stress"/>
    <property type="evidence" value="ECO:0007669"/>
    <property type="project" value="TreeGrafter"/>
</dbReference>
<dbReference type="PANTHER" id="PTHR33164:SF99">
    <property type="entry name" value="MARR FAMILY REGULATORY PROTEIN"/>
    <property type="match status" value="1"/>
</dbReference>
<evidence type="ECO:0000313" key="5">
    <source>
        <dbReference type="EMBL" id="ALG86790.1"/>
    </source>
</evidence>
<dbReference type="Gene3D" id="1.10.10.10">
    <property type="entry name" value="Winged helix-like DNA-binding domain superfamily/Winged helix DNA-binding domain"/>
    <property type="match status" value="1"/>
</dbReference>
<proteinExistence type="predicted"/>
<dbReference type="Pfam" id="PF12802">
    <property type="entry name" value="MarR_2"/>
    <property type="match status" value="1"/>
</dbReference>
<dbReference type="InterPro" id="IPR036388">
    <property type="entry name" value="WH-like_DNA-bd_sf"/>
</dbReference>
<dbReference type="PROSITE" id="PS01117">
    <property type="entry name" value="HTH_MARR_1"/>
    <property type="match status" value="1"/>
</dbReference>
<dbReference type="PRINTS" id="PR00598">
    <property type="entry name" value="HTHMARR"/>
</dbReference>
<dbReference type="PATRIC" id="fig|1136941.3.peg.2189"/>
<keyword evidence="1" id="KW-0805">Transcription regulation</keyword>
<keyword evidence="2" id="KW-0238">DNA-binding</keyword>
<keyword evidence="6" id="KW-1185">Reference proteome</keyword>
<evidence type="ECO:0000256" key="2">
    <source>
        <dbReference type="ARBA" id="ARBA00023125"/>
    </source>
</evidence>
<name>A0A0N9NGK5_9ACTN</name>
<accession>A0A0N9NGK5</accession>
<reference evidence="5 6" key="2">
    <citation type="journal article" date="2017" name="Int. J. Syst. Evol. Microbiol.">
        <title>Gordonia phthalatica sp. nov., a di-n-butyl phthalate-degrading bacterium isolated from activated sludge.</title>
        <authorList>
            <person name="Jin D."/>
            <person name="Kong X."/>
            <person name="Jia M."/>
            <person name="Yu X."/>
            <person name="Wang X."/>
            <person name="Zhuang X."/>
            <person name="Deng Y."/>
            <person name="Bai Z."/>
        </authorList>
    </citation>
    <scope>NUCLEOTIDE SEQUENCE [LARGE SCALE GENOMIC DNA]</scope>
    <source>
        <strain evidence="5 6">QH-11</strain>
    </source>
</reference>
<dbReference type="PROSITE" id="PS50995">
    <property type="entry name" value="HTH_MARR_2"/>
    <property type="match status" value="1"/>
</dbReference>
<dbReference type="SUPFAM" id="SSF46785">
    <property type="entry name" value="Winged helix' DNA-binding domain"/>
    <property type="match status" value="1"/>
</dbReference>
<reference evidence="6" key="1">
    <citation type="submission" date="2015-06" db="EMBL/GenBank/DDBJ databases">
        <title>Complete genome sequence and metabolic analysis of phthalate degradation pathway in Gordonia sp. QH-11.</title>
        <authorList>
            <person name="Jin D."/>
            <person name="Kong X."/>
            <person name="Bai Z."/>
        </authorList>
    </citation>
    <scope>NUCLEOTIDE SEQUENCE [LARGE SCALE GENOMIC DNA]</scope>
    <source>
        <strain evidence="6">QH-11</strain>
    </source>
</reference>
<dbReference type="Proteomes" id="UP000063789">
    <property type="component" value="Chromosome"/>
</dbReference>
<dbReference type="OrthoDB" id="8635520at2"/>
<evidence type="ECO:0000259" key="4">
    <source>
        <dbReference type="PROSITE" id="PS50995"/>
    </source>
</evidence>
<sequence length="150" mass="16328">MSTPRWLSDDEYAAWRAYLDATRLLLTALDQQLVRDAGLSFTDFELLVALSEAPDRRLRMSSLADAVMTTRSAVTRAMVRLVDAGWVKRTPCADDKRGAWANLTEAGAAKLAEAAPGHVEAVRGDLVDLLDPAELAALASGFTKVRQRLA</sequence>
<gene>
    <name evidence="5" type="ORF">ACH46_10760</name>
</gene>
<dbReference type="EMBL" id="CP011853">
    <property type="protein sequence ID" value="ALG86790.1"/>
    <property type="molecule type" value="Genomic_DNA"/>
</dbReference>
<organism evidence="5 6">
    <name type="scientific">Gordonia phthalatica</name>
    <dbReference type="NCBI Taxonomy" id="1136941"/>
    <lineage>
        <taxon>Bacteria</taxon>
        <taxon>Bacillati</taxon>
        <taxon>Actinomycetota</taxon>
        <taxon>Actinomycetes</taxon>
        <taxon>Mycobacteriales</taxon>
        <taxon>Gordoniaceae</taxon>
        <taxon>Gordonia</taxon>
    </lineage>
</organism>
<keyword evidence="3" id="KW-0804">Transcription</keyword>
<dbReference type="PANTHER" id="PTHR33164">
    <property type="entry name" value="TRANSCRIPTIONAL REGULATOR, MARR FAMILY"/>
    <property type="match status" value="1"/>
</dbReference>
<dbReference type="GO" id="GO:0003677">
    <property type="term" value="F:DNA binding"/>
    <property type="evidence" value="ECO:0007669"/>
    <property type="project" value="UniProtKB-KW"/>
</dbReference>
<dbReference type="KEGG" id="goq:ACH46_10760"/>
<dbReference type="AlphaFoldDB" id="A0A0N9NGK5"/>
<evidence type="ECO:0000313" key="6">
    <source>
        <dbReference type="Proteomes" id="UP000063789"/>
    </source>
</evidence>
<dbReference type="SMART" id="SM00347">
    <property type="entry name" value="HTH_MARR"/>
    <property type="match status" value="1"/>
</dbReference>
<dbReference type="InterPro" id="IPR039422">
    <property type="entry name" value="MarR/SlyA-like"/>
</dbReference>
<feature type="domain" description="HTH marR-type" evidence="4">
    <location>
        <begin position="11"/>
        <end position="147"/>
    </location>
</feature>